<sequence>MHKSHNDDIGFQVQQISHLVKQLQNERLVKEDLSISHMNVMFVLYEEDRVNQSHIQNNLGIKASSLSKLIDILIQKGLVTRESPAGDARSKIICLTDLGKEKQSQLYNVRDELEKQLTEHLSEAETKQLARMLSQVKSNIVKE</sequence>
<evidence type="ECO:0000313" key="1">
    <source>
        <dbReference type="EMBL" id="KMM39200.1"/>
    </source>
</evidence>
<dbReference type="GeneID" id="301328322"/>
<dbReference type="RefSeq" id="WP_048310370.1">
    <property type="nucleotide sequence ID" value="NZ_CP119526.1"/>
</dbReference>
<dbReference type="PANTHER" id="PTHR33164">
    <property type="entry name" value="TRANSCRIPTIONAL REGULATOR, MARR FAMILY"/>
    <property type="match status" value="1"/>
</dbReference>
<evidence type="ECO:0000313" key="2">
    <source>
        <dbReference type="Proteomes" id="UP000035996"/>
    </source>
</evidence>
<reference evidence="1" key="1">
    <citation type="submission" date="2015-06" db="EMBL/GenBank/DDBJ databases">
        <authorList>
            <person name="Liu B."/>
            <person name="Wang J."/>
            <person name="Zhu Y."/>
            <person name="Liu G."/>
            <person name="Chen Q."/>
            <person name="Zheng C."/>
            <person name="Che J."/>
            <person name="Ge C."/>
            <person name="Shi H."/>
            <person name="Pan Z."/>
            <person name="Liu X."/>
        </authorList>
    </citation>
    <scope>NUCLEOTIDE SEQUENCE [LARGE SCALE GENOMIC DNA]</scope>
    <source>
        <strain evidence="1">DSM 16346</strain>
    </source>
</reference>
<accession>A0A0J6D1F8</accession>
<dbReference type="PROSITE" id="PS50995">
    <property type="entry name" value="HTH_MARR_2"/>
    <property type="match status" value="1"/>
</dbReference>
<dbReference type="STRING" id="157733.AB986_08230"/>
<dbReference type="GO" id="GO:0003677">
    <property type="term" value="F:DNA binding"/>
    <property type="evidence" value="ECO:0007669"/>
    <property type="project" value="UniProtKB-KW"/>
</dbReference>
<dbReference type="AlphaFoldDB" id="A0A0J6D1F8"/>
<dbReference type="Gene3D" id="1.10.10.10">
    <property type="entry name" value="Winged helix-like DNA-binding domain superfamily/Winged helix DNA-binding domain"/>
    <property type="match status" value="1"/>
</dbReference>
<dbReference type="InterPro" id="IPR036390">
    <property type="entry name" value="WH_DNA-bd_sf"/>
</dbReference>
<dbReference type="GO" id="GO:0003700">
    <property type="term" value="F:DNA-binding transcription factor activity"/>
    <property type="evidence" value="ECO:0007669"/>
    <property type="project" value="InterPro"/>
</dbReference>
<organism evidence="1 2">
    <name type="scientific">Guptibacillus hwajinpoensis</name>
    <dbReference type="NCBI Taxonomy" id="208199"/>
    <lineage>
        <taxon>Bacteria</taxon>
        <taxon>Bacillati</taxon>
        <taxon>Bacillota</taxon>
        <taxon>Bacilli</taxon>
        <taxon>Bacillales</taxon>
        <taxon>Guptibacillaceae</taxon>
        <taxon>Guptibacillus</taxon>
    </lineage>
</organism>
<keyword evidence="2" id="KW-1185">Reference proteome</keyword>
<dbReference type="GO" id="GO:0006950">
    <property type="term" value="P:response to stress"/>
    <property type="evidence" value="ECO:0007669"/>
    <property type="project" value="TreeGrafter"/>
</dbReference>
<dbReference type="PANTHER" id="PTHR33164:SF43">
    <property type="entry name" value="HTH-TYPE TRANSCRIPTIONAL REPRESSOR YETL"/>
    <property type="match status" value="1"/>
</dbReference>
<dbReference type="Proteomes" id="UP000035996">
    <property type="component" value="Unassembled WGS sequence"/>
</dbReference>
<proteinExistence type="predicted"/>
<dbReference type="OrthoDB" id="9799663at2"/>
<dbReference type="SUPFAM" id="SSF46785">
    <property type="entry name" value="Winged helix' DNA-binding domain"/>
    <property type="match status" value="1"/>
</dbReference>
<dbReference type="EMBL" id="LELK01000001">
    <property type="protein sequence ID" value="KMM39200.1"/>
    <property type="molecule type" value="Genomic_DNA"/>
</dbReference>
<dbReference type="Pfam" id="PF01047">
    <property type="entry name" value="MarR"/>
    <property type="match status" value="1"/>
</dbReference>
<dbReference type="InterPro" id="IPR039422">
    <property type="entry name" value="MarR/SlyA-like"/>
</dbReference>
<dbReference type="PRINTS" id="PR00598">
    <property type="entry name" value="HTHMARR"/>
</dbReference>
<dbReference type="InterPro" id="IPR000835">
    <property type="entry name" value="HTH_MarR-typ"/>
</dbReference>
<gene>
    <name evidence="1" type="ORF">AB986_08230</name>
</gene>
<dbReference type="InterPro" id="IPR036388">
    <property type="entry name" value="WH-like_DNA-bd_sf"/>
</dbReference>
<protein>
    <submittedName>
        <fullName evidence="1">Uncharacterized protein</fullName>
    </submittedName>
</protein>
<comment type="caution">
    <text evidence="1">The sequence shown here is derived from an EMBL/GenBank/DDBJ whole genome shotgun (WGS) entry which is preliminary data.</text>
</comment>
<name>A0A0J6D1F8_9BACL</name>
<dbReference type="SMART" id="SM00347">
    <property type="entry name" value="HTH_MARR"/>
    <property type="match status" value="1"/>
</dbReference>